<feature type="transmembrane region" description="Helical" evidence="8">
    <location>
        <begin position="27"/>
        <end position="56"/>
    </location>
</feature>
<keyword evidence="7" id="KW-0807">Transducer</keyword>
<feature type="transmembrane region" description="Helical" evidence="8">
    <location>
        <begin position="259"/>
        <end position="283"/>
    </location>
</feature>
<evidence type="ECO:0000256" key="7">
    <source>
        <dbReference type="ARBA" id="ARBA00023224"/>
    </source>
</evidence>
<evidence type="ECO:0000256" key="2">
    <source>
        <dbReference type="ARBA" id="ARBA00022692"/>
    </source>
</evidence>
<dbReference type="InterPro" id="IPR000276">
    <property type="entry name" value="GPCR_Rhodpsn"/>
</dbReference>
<proteinExistence type="predicted"/>
<sequence>MTTGNISLATSPGSPETGVLDIATRNIIVLLSLTIFGGLISLVGIVFNAINVVAFVKQGFKDTVNITLFGLAISDLGVLVTFLWGGICYNPLFINSGHSFDPDGLCYLTCGWPSVCFARITSWITAFVTFERCMCIAMPLKVKTIITPKRTVFVVVGIFLTMFANVVPVYCSISLGPTFFRELNKTMIGMVFIPNGETIEKVALSISIFSQFASFFVVIVCTVVLILNLIRKSKWRQSTSSSAKQKSVSNRDKKVVKMILSISIIFIACFLPSGVNFIVIFFLPEYKVTGKYQNLFISTWCLCKALGTLNSSVNIFVYYNMSSKFKEIVDKMFPGIVGKKETKKISNGP</sequence>
<feature type="transmembrane region" description="Helical" evidence="8">
    <location>
        <begin position="295"/>
        <end position="319"/>
    </location>
</feature>
<name>A0ABM1A7C1_APLCA</name>
<evidence type="ECO:0000256" key="3">
    <source>
        <dbReference type="ARBA" id="ARBA00022989"/>
    </source>
</evidence>
<dbReference type="Proteomes" id="UP000694888">
    <property type="component" value="Unplaced"/>
</dbReference>
<evidence type="ECO:0000259" key="9">
    <source>
        <dbReference type="PROSITE" id="PS50262"/>
    </source>
</evidence>
<feature type="domain" description="G-protein coupled receptors family 1 profile" evidence="9">
    <location>
        <begin position="47"/>
        <end position="318"/>
    </location>
</feature>
<dbReference type="Pfam" id="PF10324">
    <property type="entry name" value="7TM_GPCR_Srw"/>
    <property type="match status" value="1"/>
</dbReference>
<accession>A0ABM1A7C1</accession>
<dbReference type="PRINTS" id="PR00237">
    <property type="entry name" value="GPCRRHODOPSN"/>
</dbReference>
<evidence type="ECO:0000256" key="8">
    <source>
        <dbReference type="SAM" id="Phobius"/>
    </source>
</evidence>
<feature type="transmembrane region" description="Helical" evidence="8">
    <location>
        <begin position="112"/>
        <end position="130"/>
    </location>
</feature>
<keyword evidence="3 8" id="KW-1133">Transmembrane helix</keyword>
<dbReference type="RefSeq" id="XP_012942255.1">
    <property type="nucleotide sequence ID" value="XM_013086801.2"/>
</dbReference>
<dbReference type="InterPro" id="IPR019427">
    <property type="entry name" value="7TM_GPCR_serpentine_rcpt_Srw"/>
</dbReference>
<comment type="subcellular location">
    <subcellularLocation>
        <location evidence="1">Membrane</location>
        <topology evidence="1">Multi-pass membrane protein</topology>
    </subcellularLocation>
</comment>
<evidence type="ECO:0000256" key="6">
    <source>
        <dbReference type="ARBA" id="ARBA00023170"/>
    </source>
</evidence>
<evidence type="ECO:0000256" key="5">
    <source>
        <dbReference type="ARBA" id="ARBA00023136"/>
    </source>
</evidence>
<protein>
    <submittedName>
        <fullName evidence="11">Cysteinyl leukotriene receptor 1-like</fullName>
    </submittedName>
</protein>
<keyword evidence="2 8" id="KW-0812">Transmembrane</keyword>
<dbReference type="PROSITE" id="PS50262">
    <property type="entry name" value="G_PROTEIN_RECEP_F1_2"/>
    <property type="match status" value="1"/>
</dbReference>
<dbReference type="SUPFAM" id="SSF81321">
    <property type="entry name" value="Family A G protein-coupled receptor-like"/>
    <property type="match status" value="1"/>
</dbReference>
<evidence type="ECO:0000313" key="10">
    <source>
        <dbReference type="Proteomes" id="UP000694888"/>
    </source>
</evidence>
<dbReference type="InterPro" id="IPR017452">
    <property type="entry name" value="GPCR_Rhodpsn_7TM"/>
</dbReference>
<organism evidence="10 11">
    <name type="scientific">Aplysia californica</name>
    <name type="common">California sea hare</name>
    <dbReference type="NCBI Taxonomy" id="6500"/>
    <lineage>
        <taxon>Eukaryota</taxon>
        <taxon>Metazoa</taxon>
        <taxon>Spiralia</taxon>
        <taxon>Lophotrochozoa</taxon>
        <taxon>Mollusca</taxon>
        <taxon>Gastropoda</taxon>
        <taxon>Heterobranchia</taxon>
        <taxon>Euthyneura</taxon>
        <taxon>Tectipleura</taxon>
        <taxon>Aplysiida</taxon>
        <taxon>Aplysioidea</taxon>
        <taxon>Aplysiidae</taxon>
        <taxon>Aplysia</taxon>
    </lineage>
</organism>
<keyword evidence="6" id="KW-0675">Receptor</keyword>
<keyword evidence="5 8" id="KW-0472">Membrane</keyword>
<keyword evidence="10" id="KW-1185">Reference proteome</keyword>
<keyword evidence="4" id="KW-0297">G-protein coupled receptor</keyword>
<reference evidence="11" key="1">
    <citation type="submission" date="2025-08" db="UniProtKB">
        <authorList>
            <consortium name="RefSeq"/>
        </authorList>
    </citation>
    <scope>IDENTIFICATION</scope>
</reference>
<dbReference type="PANTHER" id="PTHR24243">
    <property type="entry name" value="G-PROTEIN COUPLED RECEPTOR"/>
    <property type="match status" value="1"/>
</dbReference>
<feature type="transmembrane region" description="Helical" evidence="8">
    <location>
        <begin position="151"/>
        <end position="175"/>
    </location>
</feature>
<evidence type="ECO:0000313" key="11">
    <source>
        <dbReference type="RefSeq" id="XP_012942255.1"/>
    </source>
</evidence>
<dbReference type="Gene3D" id="1.20.1070.10">
    <property type="entry name" value="Rhodopsin 7-helix transmembrane proteins"/>
    <property type="match status" value="1"/>
</dbReference>
<feature type="transmembrane region" description="Helical" evidence="8">
    <location>
        <begin position="208"/>
        <end position="230"/>
    </location>
</feature>
<evidence type="ECO:0000256" key="4">
    <source>
        <dbReference type="ARBA" id="ARBA00023040"/>
    </source>
</evidence>
<dbReference type="PANTHER" id="PTHR24243:SF208">
    <property type="entry name" value="PYROKININ-1 RECEPTOR"/>
    <property type="match status" value="1"/>
</dbReference>
<evidence type="ECO:0000256" key="1">
    <source>
        <dbReference type="ARBA" id="ARBA00004141"/>
    </source>
</evidence>
<dbReference type="GeneID" id="106012798"/>
<gene>
    <name evidence="11" type="primary">LOC106012798</name>
</gene>
<feature type="transmembrane region" description="Helical" evidence="8">
    <location>
        <begin position="68"/>
        <end position="92"/>
    </location>
</feature>